<dbReference type="GO" id="GO:0006508">
    <property type="term" value="P:proteolysis"/>
    <property type="evidence" value="ECO:0007669"/>
    <property type="project" value="UniProtKB-KW"/>
</dbReference>
<evidence type="ECO:0000256" key="5">
    <source>
        <dbReference type="ARBA" id="ARBA00023157"/>
    </source>
</evidence>
<dbReference type="PANTHER" id="PTHR24276">
    <property type="entry name" value="POLYSERASE-RELATED"/>
    <property type="match status" value="1"/>
</dbReference>
<dbReference type="InterPro" id="IPR043504">
    <property type="entry name" value="Peptidase_S1_PA_chymotrypsin"/>
</dbReference>
<keyword evidence="4" id="KW-0720">Serine protease</keyword>
<dbReference type="InterPro" id="IPR001254">
    <property type="entry name" value="Trypsin_dom"/>
</dbReference>
<name>A0A2A4K7Q0_HELVI</name>
<sequence length="290" mass="32623">MLILFLTICFFTHVIIGNSTVNNELVRDKYATKKDKQVSDFHSHDLTDAEYGYVVTLVQIKQMIVTTHCTGSMIHKNWILSSAHCFYDLTKRKFYAWYGNFTVSPLVSELYSEVAKIFIHPEFLNTAFTSPGYFFGDNDISLLRVGKVSLPKYGRLSTIDHTKMHGLRVKYIGGAPKSRSDGEMRPLQIGEGVVVGCGMALTRWSKYALCVTPKCSQKLHQPLHGDMGGPFLYDGKIVGVMSSSYQIPKTLLSSNGLTPVSPYRDWVEKVRESFGKANETKTKPNDNKAR</sequence>
<feature type="chain" id="PRO_5012946588" description="Peptidase S1 domain-containing protein" evidence="6">
    <location>
        <begin position="18"/>
        <end position="290"/>
    </location>
</feature>
<evidence type="ECO:0000256" key="2">
    <source>
        <dbReference type="ARBA" id="ARBA00022670"/>
    </source>
</evidence>
<keyword evidence="6" id="KW-0732">Signal</keyword>
<dbReference type="InterPro" id="IPR009003">
    <property type="entry name" value="Peptidase_S1_PA"/>
</dbReference>
<keyword evidence="3" id="KW-0378">Hydrolase</keyword>
<dbReference type="SMART" id="SM00020">
    <property type="entry name" value="Tryp_SPc"/>
    <property type="match status" value="1"/>
</dbReference>
<dbReference type="STRING" id="7102.A0A2A4K7Q0"/>
<proteinExistence type="inferred from homology"/>
<dbReference type="AlphaFoldDB" id="A0A2A4K7Q0"/>
<dbReference type="InterPro" id="IPR001314">
    <property type="entry name" value="Peptidase_S1A"/>
</dbReference>
<dbReference type="SUPFAM" id="SSF50494">
    <property type="entry name" value="Trypsin-like serine proteases"/>
    <property type="match status" value="1"/>
</dbReference>
<evidence type="ECO:0000313" key="8">
    <source>
        <dbReference type="EMBL" id="PCG79793.1"/>
    </source>
</evidence>
<comment type="caution">
    <text evidence="8">The sequence shown here is derived from an EMBL/GenBank/DDBJ whole genome shotgun (WGS) entry which is preliminary data.</text>
</comment>
<protein>
    <recommendedName>
        <fullName evidence="7">Peptidase S1 domain-containing protein</fullName>
    </recommendedName>
</protein>
<evidence type="ECO:0000259" key="7">
    <source>
        <dbReference type="PROSITE" id="PS50240"/>
    </source>
</evidence>
<dbReference type="Pfam" id="PF00089">
    <property type="entry name" value="Trypsin"/>
    <property type="match status" value="1"/>
</dbReference>
<accession>A0A2A4K7Q0</accession>
<keyword evidence="2" id="KW-0645">Protease</keyword>
<gene>
    <name evidence="8" type="ORF">B5V51_13878</name>
</gene>
<organism evidence="8">
    <name type="scientific">Heliothis virescens</name>
    <name type="common">Tobacco budworm moth</name>
    <dbReference type="NCBI Taxonomy" id="7102"/>
    <lineage>
        <taxon>Eukaryota</taxon>
        <taxon>Metazoa</taxon>
        <taxon>Ecdysozoa</taxon>
        <taxon>Arthropoda</taxon>
        <taxon>Hexapoda</taxon>
        <taxon>Insecta</taxon>
        <taxon>Pterygota</taxon>
        <taxon>Neoptera</taxon>
        <taxon>Endopterygota</taxon>
        <taxon>Lepidoptera</taxon>
        <taxon>Glossata</taxon>
        <taxon>Ditrysia</taxon>
        <taxon>Noctuoidea</taxon>
        <taxon>Noctuidae</taxon>
        <taxon>Heliothinae</taxon>
        <taxon>Heliothis</taxon>
    </lineage>
</organism>
<evidence type="ECO:0000256" key="3">
    <source>
        <dbReference type="ARBA" id="ARBA00022801"/>
    </source>
</evidence>
<dbReference type="GO" id="GO:0004252">
    <property type="term" value="F:serine-type endopeptidase activity"/>
    <property type="evidence" value="ECO:0007669"/>
    <property type="project" value="InterPro"/>
</dbReference>
<feature type="signal peptide" evidence="6">
    <location>
        <begin position="1"/>
        <end position="17"/>
    </location>
</feature>
<dbReference type="EMBL" id="NWSH01000082">
    <property type="protein sequence ID" value="PCG79793.1"/>
    <property type="molecule type" value="Genomic_DNA"/>
</dbReference>
<evidence type="ECO:0000256" key="1">
    <source>
        <dbReference type="ARBA" id="ARBA00007664"/>
    </source>
</evidence>
<dbReference type="PRINTS" id="PR00722">
    <property type="entry name" value="CHYMOTRYPSIN"/>
</dbReference>
<comment type="similarity">
    <text evidence="1">Belongs to the peptidase S1 family.</text>
</comment>
<dbReference type="InterPro" id="IPR050430">
    <property type="entry name" value="Peptidase_S1"/>
</dbReference>
<keyword evidence="5" id="KW-1015">Disulfide bond</keyword>
<dbReference type="PROSITE" id="PS50240">
    <property type="entry name" value="TRYPSIN_DOM"/>
    <property type="match status" value="1"/>
</dbReference>
<feature type="domain" description="Peptidase S1" evidence="7">
    <location>
        <begin position="15"/>
        <end position="272"/>
    </location>
</feature>
<dbReference type="Gene3D" id="2.40.10.10">
    <property type="entry name" value="Trypsin-like serine proteases"/>
    <property type="match status" value="2"/>
</dbReference>
<evidence type="ECO:0000256" key="4">
    <source>
        <dbReference type="ARBA" id="ARBA00022825"/>
    </source>
</evidence>
<evidence type="ECO:0000256" key="6">
    <source>
        <dbReference type="SAM" id="SignalP"/>
    </source>
</evidence>
<reference evidence="8" key="1">
    <citation type="submission" date="2017-09" db="EMBL/GenBank/DDBJ databases">
        <title>Contemporary evolution of a Lepidopteran species, Heliothis virescens, in response to modern agricultural practices.</title>
        <authorList>
            <person name="Fritz M.L."/>
            <person name="Deyonke A.M."/>
            <person name="Papanicolaou A."/>
            <person name="Micinski S."/>
            <person name="Westbrook J."/>
            <person name="Gould F."/>
        </authorList>
    </citation>
    <scope>NUCLEOTIDE SEQUENCE [LARGE SCALE GENOMIC DNA]</scope>
    <source>
        <strain evidence="8">HvINT-</strain>
        <tissue evidence="8">Whole body</tissue>
    </source>
</reference>
<dbReference type="PANTHER" id="PTHR24276:SF98">
    <property type="entry name" value="FI18310P1-RELATED"/>
    <property type="match status" value="1"/>
</dbReference>